<dbReference type="InterPro" id="IPR001564">
    <property type="entry name" value="Nucleoside_diP_kinase"/>
</dbReference>
<feature type="binding site" evidence="6">
    <location>
        <position position="178"/>
    </location>
    <ligand>
        <name>ATP</name>
        <dbReference type="ChEBI" id="CHEBI:30616"/>
    </ligand>
</feature>
<dbReference type="Gene3D" id="3.30.70.141">
    <property type="entry name" value="Nucleoside diphosphate kinase-like domain"/>
    <property type="match status" value="2"/>
</dbReference>
<dbReference type="EMBL" id="VIIS01000206">
    <property type="protein sequence ID" value="KAF0311918.1"/>
    <property type="molecule type" value="Genomic_DNA"/>
</dbReference>
<dbReference type="AlphaFoldDB" id="A0A6A4X9V9"/>
<evidence type="ECO:0000256" key="2">
    <source>
        <dbReference type="ARBA" id="ARBA00022490"/>
    </source>
</evidence>
<comment type="similarity">
    <text evidence="6 7">Belongs to the NDK family.</text>
</comment>
<dbReference type="InterPro" id="IPR034907">
    <property type="entry name" value="NDK-like_dom"/>
</dbReference>
<keyword evidence="2" id="KW-0963">Cytoplasm</keyword>
<keyword evidence="4" id="KW-0206">Cytoskeleton</keyword>
<dbReference type="GO" id="GO:0005879">
    <property type="term" value="C:axonemal microtubule"/>
    <property type="evidence" value="ECO:0007669"/>
    <property type="project" value="TreeGrafter"/>
</dbReference>
<keyword evidence="9" id="KW-0808">Transferase</keyword>
<reference evidence="9 10" key="1">
    <citation type="submission" date="2019-07" db="EMBL/GenBank/DDBJ databases">
        <title>Draft genome assembly of a fouling barnacle, Amphibalanus amphitrite (Darwin, 1854): The first reference genome for Thecostraca.</title>
        <authorList>
            <person name="Kim W."/>
        </authorList>
    </citation>
    <scope>NUCLEOTIDE SEQUENCE [LARGE SCALE GENOMIC DNA]</scope>
    <source>
        <strain evidence="9">SNU_AA5</strain>
        <tissue evidence="9">Soma without cirri and trophi</tissue>
    </source>
</reference>
<comment type="caution">
    <text evidence="6">Lacks conserved residue(s) required for the propagation of feature annotation.</text>
</comment>
<dbReference type="Pfam" id="PF06565">
    <property type="entry name" value="DM10_dom"/>
    <property type="match status" value="1"/>
</dbReference>
<dbReference type="PROSITE" id="PS51374">
    <property type="entry name" value="NDPK_LIKE"/>
    <property type="match status" value="2"/>
</dbReference>
<proteinExistence type="inferred from homology"/>
<keyword evidence="5" id="KW-0966">Cell projection</keyword>
<feature type="binding site" evidence="6">
    <location>
        <position position="226"/>
    </location>
    <ligand>
        <name>ATP</name>
        <dbReference type="ChEBI" id="CHEBI:30616"/>
    </ligand>
</feature>
<organism evidence="9 10">
    <name type="scientific">Amphibalanus amphitrite</name>
    <name type="common">Striped barnacle</name>
    <name type="synonym">Balanus amphitrite</name>
    <dbReference type="NCBI Taxonomy" id="1232801"/>
    <lineage>
        <taxon>Eukaryota</taxon>
        <taxon>Metazoa</taxon>
        <taxon>Ecdysozoa</taxon>
        <taxon>Arthropoda</taxon>
        <taxon>Crustacea</taxon>
        <taxon>Multicrustacea</taxon>
        <taxon>Cirripedia</taxon>
        <taxon>Thoracica</taxon>
        <taxon>Thoracicalcarea</taxon>
        <taxon>Balanomorpha</taxon>
        <taxon>Balanoidea</taxon>
        <taxon>Balanidae</taxon>
        <taxon>Amphibalaninae</taxon>
        <taxon>Amphibalanus</taxon>
    </lineage>
</organism>
<dbReference type="Proteomes" id="UP000440578">
    <property type="component" value="Unassembled WGS sequence"/>
</dbReference>
<feature type="domain" description="DM10" evidence="8">
    <location>
        <begin position="36"/>
        <end position="124"/>
    </location>
</feature>
<dbReference type="SMART" id="SM00562">
    <property type="entry name" value="NDK"/>
    <property type="match status" value="2"/>
</dbReference>
<dbReference type="PROSITE" id="PS51336">
    <property type="entry name" value="DM10"/>
    <property type="match status" value="1"/>
</dbReference>
<dbReference type="GO" id="GO:0006183">
    <property type="term" value="P:GTP biosynthetic process"/>
    <property type="evidence" value="ECO:0007669"/>
    <property type="project" value="InterPro"/>
</dbReference>
<feature type="binding site" evidence="6">
    <location>
        <position position="236"/>
    </location>
    <ligand>
        <name>ATP</name>
        <dbReference type="ChEBI" id="CHEBI:30616"/>
    </ligand>
</feature>
<feature type="binding site" evidence="6">
    <location>
        <position position="206"/>
    </location>
    <ligand>
        <name>ATP</name>
        <dbReference type="ChEBI" id="CHEBI:30616"/>
    </ligand>
</feature>
<dbReference type="GO" id="GO:0006241">
    <property type="term" value="P:CTP biosynthetic process"/>
    <property type="evidence" value="ECO:0007669"/>
    <property type="project" value="InterPro"/>
</dbReference>
<dbReference type="GO" id="GO:0016787">
    <property type="term" value="F:hydrolase activity"/>
    <property type="evidence" value="ECO:0007669"/>
    <property type="project" value="UniProtKB-KW"/>
</dbReference>
<dbReference type="OrthoDB" id="270127at2759"/>
<evidence type="ECO:0000313" key="9">
    <source>
        <dbReference type="EMBL" id="KAF0311918.1"/>
    </source>
</evidence>
<keyword evidence="10" id="KW-1185">Reference proteome</keyword>
<evidence type="ECO:0000259" key="8">
    <source>
        <dbReference type="PROSITE" id="PS51336"/>
    </source>
</evidence>
<evidence type="ECO:0000256" key="6">
    <source>
        <dbReference type="PROSITE-ProRule" id="PRU00706"/>
    </source>
</evidence>
<keyword evidence="9" id="KW-0418">Kinase</keyword>
<evidence type="ECO:0000256" key="4">
    <source>
        <dbReference type="ARBA" id="ARBA00023212"/>
    </source>
</evidence>
<comment type="caution">
    <text evidence="9">The sequence shown here is derived from an EMBL/GenBank/DDBJ whole genome shotgun (WGS) entry which is preliminary data.</text>
</comment>
<feature type="binding site" evidence="6">
    <location>
        <position position="132"/>
    </location>
    <ligand>
        <name>ATP</name>
        <dbReference type="ChEBI" id="CHEBI:30616"/>
    </ligand>
</feature>
<dbReference type="GO" id="GO:0005813">
    <property type="term" value="C:centrosome"/>
    <property type="evidence" value="ECO:0007669"/>
    <property type="project" value="TreeGrafter"/>
</dbReference>
<feature type="active site" description="Pros-phosphohistidine intermediate" evidence="6">
    <location>
        <position position="396"/>
    </location>
</feature>
<dbReference type="GO" id="GO:0004550">
    <property type="term" value="F:nucleoside diphosphate kinase activity"/>
    <property type="evidence" value="ECO:0007669"/>
    <property type="project" value="InterPro"/>
</dbReference>
<evidence type="ECO:0000256" key="7">
    <source>
        <dbReference type="RuleBase" id="RU004011"/>
    </source>
</evidence>
<dbReference type="SMART" id="SM00676">
    <property type="entry name" value="DM10"/>
    <property type="match status" value="1"/>
</dbReference>
<dbReference type="PANTHER" id="PTHR43109:SF2">
    <property type="entry name" value="NUCLEOSIDE DIPHOSPHATE KINASE 7"/>
    <property type="match status" value="1"/>
</dbReference>
<accession>A0A6A4X9V9</accession>
<dbReference type="InterPro" id="IPR006602">
    <property type="entry name" value="DM10_dom"/>
</dbReference>
<protein>
    <submittedName>
        <fullName evidence="9">Nucleoside diphosphate kinase 7</fullName>
    </submittedName>
</protein>
<evidence type="ECO:0000313" key="10">
    <source>
        <dbReference type="Proteomes" id="UP000440578"/>
    </source>
</evidence>
<dbReference type="SUPFAM" id="SSF54919">
    <property type="entry name" value="Nucleoside diphosphate kinase, NDK"/>
    <property type="match status" value="2"/>
</dbReference>
<comment type="subcellular location">
    <subcellularLocation>
        <location evidence="1">Cytoplasm</location>
        <location evidence="1">Cytoskeleton</location>
        <location evidence="1">Cilium axoneme</location>
    </subcellularLocation>
</comment>
<keyword evidence="3" id="KW-0378">Hydrolase</keyword>
<dbReference type="Gene3D" id="2.30.29.170">
    <property type="match status" value="1"/>
</dbReference>
<evidence type="ECO:0000256" key="3">
    <source>
        <dbReference type="ARBA" id="ARBA00022801"/>
    </source>
</evidence>
<dbReference type="InterPro" id="IPR036850">
    <property type="entry name" value="NDK-like_dom_sf"/>
</dbReference>
<dbReference type="PRINTS" id="PR01243">
    <property type="entry name" value="NUCDPKINASE"/>
</dbReference>
<dbReference type="FunFam" id="3.30.70.141:FF:000010">
    <property type="entry name" value="Nucleoside diphosphate kinase 7"/>
    <property type="match status" value="1"/>
</dbReference>
<name>A0A6A4X9V9_AMPAM</name>
<dbReference type="PANTHER" id="PTHR43109">
    <property type="entry name" value="NUCLEOSIDE DIPHOSPHATE KINASE 7"/>
    <property type="match status" value="1"/>
</dbReference>
<gene>
    <name evidence="9" type="primary">Nme7</name>
    <name evidence="9" type="ORF">FJT64_017315</name>
</gene>
<dbReference type="GO" id="GO:0006228">
    <property type="term" value="P:UTP biosynthetic process"/>
    <property type="evidence" value="ECO:0007669"/>
    <property type="project" value="InterPro"/>
</dbReference>
<evidence type="ECO:0000256" key="5">
    <source>
        <dbReference type="ARBA" id="ARBA00023273"/>
    </source>
</evidence>
<evidence type="ECO:0000256" key="1">
    <source>
        <dbReference type="ARBA" id="ARBA00004430"/>
    </source>
</evidence>
<feature type="active site" description="Pros-phosphohistidine intermediate" evidence="6">
    <location>
        <position position="239"/>
    </location>
</feature>
<feature type="binding site" evidence="6">
    <location>
        <position position="212"/>
    </location>
    <ligand>
        <name>ATP</name>
        <dbReference type="ChEBI" id="CHEBI:30616"/>
    </ligand>
</feature>
<sequence length="417" mass="45534">MTSYITVSQFGLIDSIAPCSRSAGASSGGGGMSGPADDRLVFNATWHDERAALLRHFVLSYYVDDGTLELFEPKLRRVFLRRSAVDTVAADDLWVGARLNVFGRQVELTDYGTEVTRRLLSQRTQRTLAIVKPDGVANLGHILNAITLHGLKVTQARMVRLTRAEAETFYAEHAARTFFPKLVEYMTSGPVVALELLGRDAVARWRQMMGPTDSEAARRDVPDSIRAQYGTDKTLNAVHGSDGAEAAAREIPFFFPAERDAPRPRGSVELCGSSTCAVVRPHIVRDGLLGQLLAALQAADSDLQITGLELQWLTEARAREFLEPYRGAVAEFPALAAELASGPAVALALRWPCQGADAVEAFRRVVGPRDPAIAALLRPQSLRAKFGRDRVRNALHCTDLADDGPLECRFFFGGEES</sequence>
<dbReference type="Pfam" id="PF00334">
    <property type="entry name" value="NDK"/>
    <property type="match status" value="2"/>
</dbReference>